<evidence type="ECO:0000256" key="4">
    <source>
        <dbReference type="ARBA" id="ARBA00022800"/>
    </source>
</evidence>
<comment type="similarity">
    <text evidence="11">Belongs to the RtcB family.</text>
</comment>
<feature type="binding site" evidence="9">
    <location>
        <position position="380"/>
    </location>
    <ligand>
        <name>GMP</name>
        <dbReference type="ChEBI" id="CHEBI:58115"/>
    </ligand>
</feature>
<comment type="subunit">
    <text evidence="11">Monomer.</text>
</comment>
<dbReference type="SUPFAM" id="SSF103365">
    <property type="entry name" value="Hypothetical protein PH1602"/>
    <property type="match status" value="1"/>
</dbReference>
<organism evidence="12 13">
    <name type="scientific">Candidatus Ryanbacteria bacterium RIFCSPLOWO2_02_FULL_47_14</name>
    <dbReference type="NCBI Taxonomy" id="1802129"/>
    <lineage>
        <taxon>Bacteria</taxon>
        <taxon>Candidatus Ryaniibacteriota</taxon>
    </lineage>
</organism>
<feature type="binding site" evidence="10">
    <location>
        <position position="224"/>
    </location>
    <ligand>
        <name>Mn(2+)</name>
        <dbReference type="ChEBI" id="CHEBI:29035"/>
        <label>2</label>
    </ligand>
</feature>
<comment type="catalytic activity">
    <reaction evidence="7">
        <text>a 3'-end 3'-phospho-ribonucleotide-RNA + a 5'-end dephospho-ribonucleoside-RNA + GTP = a ribonucleotidyl-ribonucleotide-RNA + GMP + diphosphate</text>
        <dbReference type="Rhea" id="RHEA:68076"/>
        <dbReference type="Rhea" id="RHEA-COMP:10463"/>
        <dbReference type="Rhea" id="RHEA-COMP:13936"/>
        <dbReference type="Rhea" id="RHEA-COMP:17355"/>
        <dbReference type="ChEBI" id="CHEBI:33019"/>
        <dbReference type="ChEBI" id="CHEBI:37565"/>
        <dbReference type="ChEBI" id="CHEBI:58115"/>
        <dbReference type="ChEBI" id="CHEBI:83062"/>
        <dbReference type="ChEBI" id="CHEBI:138284"/>
        <dbReference type="ChEBI" id="CHEBI:173118"/>
        <dbReference type="EC" id="6.5.1.8"/>
    </reaction>
</comment>
<keyword evidence="4" id="KW-0692">RNA repair</keyword>
<reference evidence="12 13" key="1">
    <citation type="journal article" date="2016" name="Nat. Commun.">
        <title>Thousands of microbial genomes shed light on interconnected biogeochemical processes in an aquifer system.</title>
        <authorList>
            <person name="Anantharaman K."/>
            <person name="Brown C.T."/>
            <person name="Hug L.A."/>
            <person name="Sharon I."/>
            <person name="Castelle C.J."/>
            <person name="Probst A.J."/>
            <person name="Thomas B.C."/>
            <person name="Singh A."/>
            <person name="Wilkins M.J."/>
            <person name="Karaoz U."/>
            <person name="Brodie E.L."/>
            <person name="Williams K.H."/>
            <person name="Hubbard S.S."/>
            <person name="Banfield J.F."/>
        </authorList>
    </citation>
    <scope>NUCLEOTIDE SEQUENCE [LARGE SCALE GENOMIC DNA]</scope>
</reference>
<dbReference type="EC" id="6.5.1.-" evidence="11"/>
<dbReference type="GO" id="GO:0003972">
    <property type="term" value="F:RNA ligase (ATP) activity"/>
    <property type="evidence" value="ECO:0007669"/>
    <property type="project" value="TreeGrafter"/>
</dbReference>
<feature type="binding site" evidence="10">
    <location>
        <position position="193"/>
    </location>
    <ligand>
        <name>Mn(2+)</name>
        <dbReference type="ChEBI" id="CHEBI:29035"/>
        <label>1</label>
    </ligand>
</feature>
<gene>
    <name evidence="11" type="primary">rtcB</name>
    <name evidence="12" type="ORF">A3J04_03350</name>
</gene>
<dbReference type="PANTHER" id="PTHR11118">
    <property type="entry name" value="RNA-SPLICING LIGASE RTCB HOMOLOG"/>
    <property type="match status" value="1"/>
</dbReference>
<evidence type="ECO:0000256" key="11">
    <source>
        <dbReference type="RuleBase" id="RU371113"/>
    </source>
</evidence>
<protein>
    <recommendedName>
        <fullName evidence="11">tRNA-splicing ligase RtcB</fullName>
        <ecNumber evidence="11">6.5.1.-</ecNumber>
    </recommendedName>
</protein>
<dbReference type="STRING" id="1802129.A3J04_03350"/>
<feature type="binding site" evidence="9">
    <location>
        <begin position="398"/>
        <end position="401"/>
    </location>
    <ligand>
        <name>GMP</name>
        <dbReference type="ChEBI" id="CHEBI:58115"/>
    </ligand>
</feature>
<dbReference type="GO" id="GO:0005525">
    <property type="term" value="F:GTP binding"/>
    <property type="evidence" value="ECO:0007669"/>
    <property type="project" value="UniProtKB-KW"/>
</dbReference>
<evidence type="ECO:0000256" key="2">
    <source>
        <dbReference type="ARBA" id="ARBA00022723"/>
    </source>
</evidence>
<dbReference type="GO" id="GO:0042245">
    <property type="term" value="P:RNA repair"/>
    <property type="evidence" value="ECO:0007669"/>
    <property type="project" value="UniProtKB-KW"/>
</dbReference>
<evidence type="ECO:0000313" key="13">
    <source>
        <dbReference type="Proteomes" id="UP000177954"/>
    </source>
</evidence>
<dbReference type="PANTHER" id="PTHR11118:SF1">
    <property type="entry name" value="RNA-SPLICING LIGASE RTCB HOMOLOG"/>
    <property type="match status" value="1"/>
</dbReference>
<accession>A0A1G2GZM7</accession>
<dbReference type="InterPro" id="IPR001233">
    <property type="entry name" value="RtcB"/>
</dbReference>
<evidence type="ECO:0000256" key="8">
    <source>
        <dbReference type="PIRSR" id="PIRSR601233-1"/>
    </source>
</evidence>
<keyword evidence="1 11" id="KW-0436">Ligase</keyword>
<dbReference type="AlphaFoldDB" id="A0A1G2GZM7"/>
<dbReference type="GO" id="GO:0006396">
    <property type="term" value="P:RNA processing"/>
    <property type="evidence" value="ECO:0007669"/>
    <property type="project" value="InterPro"/>
</dbReference>
<feature type="active site" description="GMP-histidine intermediate" evidence="8">
    <location>
        <position position="398"/>
    </location>
</feature>
<proteinExistence type="inferred from homology"/>
<feature type="binding site" evidence="10">
    <location>
        <position position="341"/>
    </location>
    <ligand>
        <name>Mn(2+)</name>
        <dbReference type="ChEBI" id="CHEBI:29035"/>
        <label>2</label>
    </ligand>
</feature>
<keyword evidence="2 10" id="KW-0479">Metal-binding</keyword>
<dbReference type="Pfam" id="PF01139">
    <property type="entry name" value="RtcB"/>
    <property type="match status" value="1"/>
</dbReference>
<name>A0A1G2GZM7_9BACT</name>
<feature type="binding site" evidence="9">
    <location>
        <begin position="341"/>
        <end position="342"/>
    </location>
    <ligand>
        <name>GMP</name>
        <dbReference type="ChEBI" id="CHEBI:58115"/>
    </ligand>
</feature>
<evidence type="ECO:0000256" key="1">
    <source>
        <dbReference type="ARBA" id="ARBA00022598"/>
    </source>
</evidence>
<dbReference type="Proteomes" id="UP000177954">
    <property type="component" value="Unassembled WGS sequence"/>
</dbReference>
<sequence>MNDNTSSRLDKILAEIAKIKSLARPAVCLPDLHLKERTEGPCSFAAATRGTIVPELTAPSVGCGMGVITTSLTTKDVDHLFFENFYREMRAHLGPRFGHFKNALLWLGLIRRPKLQYDLSNQEFEDIIKRGAEAAVERYKLPPKTLDALDAVEYRGSLFNKSEQDSLDLHSILPRISWRSGRHDLGYGFKGNHFLEIQYVEEMIDVKAARELGLLENRIVIMYHGGGGAVSYHVGRYFGNRKKNTFKQKIVLNILKTLFHFGNPKEWKYARERWQYYFLPKPFTEIPIDTDEGKRLWNATRASLNYSYAFRMAIARRVIDGLSRALPRKSAEARLVWDGAHNVITEETIGGENLIVHRHTANRAFDGKPVVVSGFNTTNSYVALGMPNAEEHLFASDHGAGVTIKKMEADGLSQAHPKNLVTHIYQTKTPYKRVVEHITNEGVDYVMQKLEESGIARPIARLRPLAVFKG</sequence>
<dbReference type="GO" id="GO:0170057">
    <property type="term" value="F:RNA ligase (GTP) activity"/>
    <property type="evidence" value="ECO:0007669"/>
    <property type="project" value="UniProtKB-EC"/>
</dbReference>
<evidence type="ECO:0000256" key="3">
    <source>
        <dbReference type="ARBA" id="ARBA00022741"/>
    </source>
</evidence>
<dbReference type="InterPro" id="IPR036025">
    <property type="entry name" value="RtcB-like_sf"/>
</dbReference>
<feature type="binding site" evidence="9">
    <location>
        <begin position="192"/>
        <end position="196"/>
    </location>
    <ligand>
        <name>GMP</name>
        <dbReference type="ChEBI" id="CHEBI:58115"/>
    </ligand>
</feature>
<evidence type="ECO:0000256" key="7">
    <source>
        <dbReference type="ARBA" id="ARBA00047746"/>
    </source>
</evidence>
<evidence type="ECO:0000313" key="12">
    <source>
        <dbReference type="EMBL" id="OGZ55421.1"/>
    </source>
</evidence>
<evidence type="ECO:0000256" key="10">
    <source>
        <dbReference type="PIRSR" id="PIRSR601233-3"/>
    </source>
</evidence>
<comment type="caution">
    <text evidence="12">The sequence shown here is derived from an EMBL/GenBank/DDBJ whole genome shotgun (WGS) entry which is preliminary data.</text>
</comment>
<keyword evidence="5 9" id="KW-0342">GTP-binding</keyword>
<keyword evidence="6 10" id="KW-0464">Manganese</keyword>
<evidence type="ECO:0000256" key="9">
    <source>
        <dbReference type="PIRSR" id="PIRSR601233-2"/>
    </source>
</evidence>
<feature type="binding site" evidence="9">
    <location>
        <position position="469"/>
    </location>
    <ligand>
        <name>GMP</name>
        <dbReference type="ChEBI" id="CHEBI:58115"/>
    </ligand>
</feature>
<dbReference type="Gene3D" id="3.90.1860.10">
    <property type="entry name" value="tRNA-splicing ligase RtcB"/>
    <property type="match status" value="1"/>
</dbReference>
<evidence type="ECO:0000256" key="5">
    <source>
        <dbReference type="ARBA" id="ARBA00023134"/>
    </source>
</evidence>
<dbReference type="EMBL" id="MHNZ01000033">
    <property type="protein sequence ID" value="OGZ55421.1"/>
    <property type="molecule type" value="Genomic_DNA"/>
</dbReference>
<comment type="cofactor">
    <cofactor evidence="10 11">
        <name>Mn(2+)</name>
        <dbReference type="ChEBI" id="CHEBI:29035"/>
    </cofactor>
    <text evidence="10 11">Binds 2 manganese ions per subunit.</text>
</comment>
<dbReference type="GO" id="GO:0046872">
    <property type="term" value="F:metal ion binding"/>
    <property type="evidence" value="ECO:0007669"/>
    <property type="project" value="UniProtKB-UniRule"/>
</dbReference>
<evidence type="ECO:0000256" key="6">
    <source>
        <dbReference type="ARBA" id="ARBA00023211"/>
    </source>
</evidence>
<keyword evidence="3 9" id="KW-0547">Nucleotide-binding</keyword>